<evidence type="ECO:0000313" key="1">
    <source>
        <dbReference type="EMBL" id="QOR62815.1"/>
    </source>
</evidence>
<name>A0A7M1S5V8_9BACT</name>
<organism evidence="1 2">
    <name type="scientific">Sulfurovum indicum</name>
    <dbReference type="NCBI Taxonomy" id="2779528"/>
    <lineage>
        <taxon>Bacteria</taxon>
        <taxon>Pseudomonadati</taxon>
        <taxon>Campylobacterota</taxon>
        <taxon>Epsilonproteobacteria</taxon>
        <taxon>Campylobacterales</taxon>
        <taxon>Sulfurovaceae</taxon>
        <taxon>Sulfurovum</taxon>
    </lineage>
</organism>
<evidence type="ECO:0008006" key="3">
    <source>
        <dbReference type="Google" id="ProtNLM"/>
    </source>
</evidence>
<keyword evidence="2" id="KW-1185">Reference proteome</keyword>
<reference evidence="1 2" key="1">
    <citation type="submission" date="2020-10" db="EMBL/GenBank/DDBJ databases">
        <title>The genome of sulfurovum sp.</title>
        <authorList>
            <person name="Xie S."/>
            <person name="Shao Z."/>
            <person name="Jiang L."/>
        </authorList>
    </citation>
    <scope>NUCLEOTIDE SEQUENCE [LARGE SCALE GENOMIC DNA]</scope>
    <source>
        <strain evidence="1 2">ST-419</strain>
    </source>
</reference>
<accession>A0A7M1S5V8</accession>
<dbReference type="RefSeq" id="WP_197549631.1">
    <property type="nucleotide sequence ID" value="NZ_CP063164.1"/>
</dbReference>
<dbReference type="AlphaFoldDB" id="A0A7M1S5V8"/>
<dbReference type="KEGG" id="sinu:IMZ28_04930"/>
<gene>
    <name evidence="1" type="ORF">IMZ28_04930</name>
</gene>
<dbReference type="EMBL" id="CP063164">
    <property type="protein sequence ID" value="QOR62815.1"/>
    <property type="molecule type" value="Genomic_DNA"/>
</dbReference>
<proteinExistence type="predicted"/>
<sequence>MEDRFIHYEESINCLNRAWITICELEEIEPGSQVWAAAYRMTIIEYCKPFKKSYGKSKNTYSLPLPEFSQKMQELHETLISLRDTVLAHSDLGPIDAKIVYGYKHEPLLIKNALPKFPSPAEIKKIIEFVLDDLYRKKTEYAPR</sequence>
<protein>
    <recommendedName>
        <fullName evidence="3">HEPN domain-containing protein</fullName>
    </recommendedName>
</protein>
<evidence type="ECO:0000313" key="2">
    <source>
        <dbReference type="Proteomes" id="UP000595074"/>
    </source>
</evidence>
<dbReference type="Proteomes" id="UP000595074">
    <property type="component" value="Chromosome"/>
</dbReference>